<feature type="domain" description="HTH iclR-type" evidence="4">
    <location>
        <begin position="5"/>
        <end position="67"/>
    </location>
</feature>
<dbReference type="InterPro" id="IPR014757">
    <property type="entry name" value="Tscrpt_reg_IclR_C"/>
</dbReference>
<evidence type="ECO:0000313" key="6">
    <source>
        <dbReference type="EMBL" id="WVT06245.1"/>
    </source>
</evidence>
<geneLocation type="plasmid" evidence="6 7">
    <name>pSchITTGS70b</name>
</geneLocation>
<dbReference type="SUPFAM" id="SSF46785">
    <property type="entry name" value="Winged helix' DNA-binding domain"/>
    <property type="match status" value="1"/>
</dbReference>
<dbReference type="SMART" id="SM00346">
    <property type="entry name" value="HTH_ICLR"/>
    <property type="match status" value="1"/>
</dbReference>
<proteinExistence type="predicted"/>
<dbReference type="InterPro" id="IPR005471">
    <property type="entry name" value="Tscrpt_reg_IclR_N"/>
</dbReference>
<protein>
    <submittedName>
        <fullName evidence="6">IclR family transcriptional regulator</fullName>
    </submittedName>
</protein>
<dbReference type="InterPro" id="IPR029016">
    <property type="entry name" value="GAF-like_dom_sf"/>
</dbReference>
<dbReference type="Gene3D" id="3.30.450.40">
    <property type="match status" value="1"/>
</dbReference>
<dbReference type="EMBL" id="CP133150">
    <property type="protein sequence ID" value="WVT06245.1"/>
    <property type="molecule type" value="Genomic_DNA"/>
</dbReference>
<keyword evidence="3" id="KW-0804">Transcription</keyword>
<evidence type="ECO:0000259" key="5">
    <source>
        <dbReference type="PROSITE" id="PS51078"/>
    </source>
</evidence>
<keyword evidence="7" id="KW-1185">Reference proteome</keyword>
<dbReference type="PROSITE" id="PS51078">
    <property type="entry name" value="ICLR_ED"/>
    <property type="match status" value="1"/>
</dbReference>
<evidence type="ECO:0000256" key="1">
    <source>
        <dbReference type="ARBA" id="ARBA00023015"/>
    </source>
</evidence>
<evidence type="ECO:0000256" key="2">
    <source>
        <dbReference type="ARBA" id="ARBA00023125"/>
    </source>
</evidence>
<dbReference type="Pfam" id="PF01614">
    <property type="entry name" value="IclR_C"/>
    <property type="match status" value="1"/>
</dbReference>
<keyword evidence="2" id="KW-0238">DNA-binding</keyword>
<keyword evidence="1" id="KW-0805">Transcription regulation</keyword>
<accession>A0ABZ2BFF0</accession>
<dbReference type="PANTHER" id="PTHR30136">
    <property type="entry name" value="HELIX-TURN-HELIX TRANSCRIPTIONAL REGULATOR, ICLR FAMILY"/>
    <property type="match status" value="1"/>
</dbReference>
<sequence>MKVVNSLIENCFAILEVLATEAKSMRLSDIADRLQLQRSGAHRVLTTLVGLGWVEQDEATDFYRLSLKLPAMGYRFMQAASLPDVLQPVLDKVARESRELVRLAALASDNLTTIAHAQGAQGSLICRSRTFPVLPLHVSASGKVWLSTLSREAALKRALESGLGKPGSYGPREIKTVEEFMKELDRTAKRGYGIALEEAEEAVGAVAAAVVTASGQTVGTLAIVAPAFRLAEKRLDELGEKALAGAAELALLWPLRSVASPTTVDGDTAA</sequence>
<name>A0ABZ2BFF0_9HYPH</name>
<evidence type="ECO:0000256" key="3">
    <source>
        <dbReference type="ARBA" id="ARBA00023163"/>
    </source>
</evidence>
<dbReference type="Proteomes" id="UP001432360">
    <property type="component" value="Plasmid pSchITTGS70b"/>
</dbReference>
<dbReference type="InterPro" id="IPR036390">
    <property type="entry name" value="WH_DNA-bd_sf"/>
</dbReference>
<dbReference type="SUPFAM" id="SSF55781">
    <property type="entry name" value="GAF domain-like"/>
    <property type="match status" value="1"/>
</dbReference>
<dbReference type="RefSeq" id="WP_331375309.1">
    <property type="nucleotide sequence ID" value="NZ_CP133150.1"/>
</dbReference>
<dbReference type="InterPro" id="IPR050707">
    <property type="entry name" value="HTH_MetabolicPath_Reg"/>
</dbReference>
<dbReference type="InterPro" id="IPR036388">
    <property type="entry name" value="WH-like_DNA-bd_sf"/>
</dbReference>
<feature type="domain" description="IclR-ED" evidence="5">
    <location>
        <begin position="68"/>
        <end position="255"/>
    </location>
</feature>
<evidence type="ECO:0000313" key="7">
    <source>
        <dbReference type="Proteomes" id="UP001432360"/>
    </source>
</evidence>
<dbReference type="PROSITE" id="PS51077">
    <property type="entry name" value="HTH_ICLR"/>
    <property type="match status" value="1"/>
</dbReference>
<keyword evidence="6" id="KW-0614">Plasmid</keyword>
<organism evidence="6 7">
    <name type="scientific">Sinorhizobium chiapasense</name>
    <dbReference type="NCBI Taxonomy" id="501572"/>
    <lineage>
        <taxon>Bacteria</taxon>
        <taxon>Pseudomonadati</taxon>
        <taxon>Pseudomonadota</taxon>
        <taxon>Alphaproteobacteria</taxon>
        <taxon>Hyphomicrobiales</taxon>
        <taxon>Rhizobiaceae</taxon>
        <taxon>Sinorhizobium/Ensifer group</taxon>
        <taxon>Sinorhizobium</taxon>
    </lineage>
</organism>
<gene>
    <name evidence="6" type="ORF">RB548_22765</name>
</gene>
<dbReference type="PANTHER" id="PTHR30136:SF35">
    <property type="entry name" value="HTH-TYPE TRANSCRIPTIONAL REGULATOR RV1719"/>
    <property type="match status" value="1"/>
</dbReference>
<reference evidence="6" key="1">
    <citation type="submission" date="2023-08" db="EMBL/GenBank/DDBJ databases">
        <title>Complete genome sequence of Sinorhizobium chiapanecum ITTG S70 isolated from Acaciella angustissima nodules in Chiapas-Mexico.</title>
        <authorList>
            <person name="Rincon-Rosales R."/>
            <person name="Rogel M.A."/>
            <person name="Rincon-Medina C.I."/>
            <person name="Guerrero G."/>
            <person name="Manzano-Gomez L.A."/>
            <person name="Lopez-Lopez A."/>
            <person name="Rincon Molina F.A."/>
            <person name="Martinez-Romero E."/>
        </authorList>
    </citation>
    <scope>NUCLEOTIDE SEQUENCE</scope>
    <source>
        <strain evidence="6">ITTG S70</strain>
        <plasmid evidence="6">pSchITTGS70b</plasmid>
    </source>
</reference>
<dbReference type="Pfam" id="PF09339">
    <property type="entry name" value="HTH_IclR"/>
    <property type="match status" value="1"/>
</dbReference>
<dbReference type="Gene3D" id="1.10.10.10">
    <property type="entry name" value="Winged helix-like DNA-binding domain superfamily/Winged helix DNA-binding domain"/>
    <property type="match status" value="1"/>
</dbReference>
<evidence type="ECO:0000259" key="4">
    <source>
        <dbReference type="PROSITE" id="PS51077"/>
    </source>
</evidence>